<evidence type="ECO:0000313" key="6">
    <source>
        <dbReference type="EMBL" id="RCV57082.1"/>
    </source>
</evidence>
<dbReference type="InterPro" id="IPR000595">
    <property type="entry name" value="cNMP-bd_dom"/>
</dbReference>
<dbReference type="GO" id="GO:0003677">
    <property type="term" value="F:DNA binding"/>
    <property type="evidence" value="ECO:0007669"/>
    <property type="project" value="UniProtKB-KW"/>
</dbReference>
<dbReference type="PROSITE" id="PS50042">
    <property type="entry name" value="CNMP_BINDING_3"/>
    <property type="match status" value="1"/>
</dbReference>
<gene>
    <name evidence="6" type="ORF">DEF24_15670</name>
</gene>
<dbReference type="PROSITE" id="PS00888">
    <property type="entry name" value="CNMP_BINDING_1"/>
    <property type="match status" value="1"/>
</dbReference>
<dbReference type="InterPro" id="IPR036390">
    <property type="entry name" value="WH_DNA-bd_sf"/>
</dbReference>
<dbReference type="CDD" id="cd00038">
    <property type="entry name" value="CAP_ED"/>
    <property type="match status" value="1"/>
</dbReference>
<feature type="domain" description="Cyclic nucleotide-binding" evidence="4">
    <location>
        <begin position="16"/>
        <end position="136"/>
    </location>
</feature>
<keyword evidence="1" id="KW-0805">Transcription regulation</keyword>
<sequence>MRLDGYSPRSWPAKSVIGRLSEPQRRDLLDLGVRREFAAGRVLIQQGDSGTHVFVLVEGHAKVVHESDSGRTILLAVRSRGDLVGELAGMDDSARMARVVAVGAIAARLLTFDEFSGFLGRHPGAYRVISGSVAAKLRSATDKIVDFSSLEVPTRLARALLRILDDHGSPVDGGMSIGIPLTQPELAAVVGASEPAVHKALAELRKDGVISVGYRNYVVRDLPGLRRFADLPPKLPPSP</sequence>
<dbReference type="InterPro" id="IPR050397">
    <property type="entry name" value="Env_Response_Regulators"/>
</dbReference>
<feature type="domain" description="HTH crp-type" evidence="5">
    <location>
        <begin position="150"/>
        <end position="223"/>
    </location>
</feature>
<dbReference type="SUPFAM" id="SSF46785">
    <property type="entry name" value="Winged helix' DNA-binding domain"/>
    <property type="match status" value="1"/>
</dbReference>
<dbReference type="RefSeq" id="WP_114399427.1">
    <property type="nucleotide sequence ID" value="NZ_QEIM01000124.1"/>
</dbReference>
<dbReference type="EMBL" id="QEIN01000117">
    <property type="protein sequence ID" value="RCV57082.1"/>
    <property type="molecule type" value="Genomic_DNA"/>
</dbReference>
<dbReference type="SMART" id="SM00100">
    <property type="entry name" value="cNMP"/>
    <property type="match status" value="1"/>
</dbReference>
<dbReference type="PANTHER" id="PTHR24567">
    <property type="entry name" value="CRP FAMILY TRANSCRIPTIONAL REGULATORY PROTEIN"/>
    <property type="match status" value="1"/>
</dbReference>
<keyword evidence="7" id="KW-1185">Reference proteome</keyword>
<dbReference type="GO" id="GO:0005829">
    <property type="term" value="C:cytosol"/>
    <property type="evidence" value="ECO:0007669"/>
    <property type="project" value="TreeGrafter"/>
</dbReference>
<evidence type="ECO:0000256" key="2">
    <source>
        <dbReference type="ARBA" id="ARBA00023125"/>
    </source>
</evidence>
<dbReference type="InterPro" id="IPR036388">
    <property type="entry name" value="WH-like_DNA-bd_sf"/>
</dbReference>
<dbReference type="Gene3D" id="1.10.10.10">
    <property type="entry name" value="Winged helix-like DNA-binding domain superfamily/Winged helix DNA-binding domain"/>
    <property type="match status" value="1"/>
</dbReference>
<keyword evidence="2" id="KW-0238">DNA-binding</keyword>
<accession>A0A368T769</accession>
<dbReference type="Pfam" id="PF13545">
    <property type="entry name" value="HTH_Crp_2"/>
    <property type="match status" value="1"/>
</dbReference>
<evidence type="ECO:0000256" key="3">
    <source>
        <dbReference type="ARBA" id="ARBA00023163"/>
    </source>
</evidence>
<name>A0A368T769_9ACTN</name>
<dbReference type="Gene3D" id="2.60.120.10">
    <property type="entry name" value="Jelly Rolls"/>
    <property type="match status" value="1"/>
</dbReference>
<dbReference type="SUPFAM" id="SSF51206">
    <property type="entry name" value="cAMP-binding domain-like"/>
    <property type="match status" value="1"/>
</dbReference>
<dbReference type="AlphaFoldDB" id="A0A368T769"/>
<dbReference type="SMART" id="SM00419">
    <property type="entry name" value="HTH_CRP"/>
    <property type="match status" value="1"/>
</dbReference>
<evidence type="ECO:0000259" key="4">
    <source>
        <dbReference type="PROSITE" id="PS50042"/>
    </source>
</evidence>
<dbReference type="InterPro" id="IPR014710">
    <property type="entry name" value="RmlC-like_jellyroll"/>
</dbReference>
<evidence type="ECO:0000313" key="7">
    <source>
        <dbReference type="Proteomes" id="UP000253318"/>
    </source>
</evidence>
<dbReference type="InterPro" id="IPR012318">
    <property type="entry name" value="HTH_CRP"/>
</dbReference>
<dbReference type="PROSITE" id="PS51063">
    <property type="entry name" value="HTH_CRP_2"/>
    <property type="match status" value="1"/>
</dbReference>
<dbReference type="InterPro" id="IPR018490">
    <property type="entry name" value="cNMP-bd_dom_sf"/>
</dbReference>
<evidence type="ECO:0000259" key="5">
    <source>
        <dbReference type="PROSITE" id="PS51063"/>
    </source>
</evidence>
<comment type="caution">
    <text evidence="6">The sequence shown here is derived from an EMBL/GenBank/DDBJ whole genome shotgun (WGS) entry which is preliminary data.</text>
</comment>
<protein>
    <submittedName>
        <fullName evidence="6">Crp/Fnr family transcriptional regulator</fullName>
    </submittedName>
</protein>
<reference evidence="6 7" key="1">
    <citation type="submission" date="2018-04" db="EMBL/GenBank/DDBJ databases">
        <title>Novel actinobacteria from marine sediment.</title>
        <authorList>
            <person name="Ng Z.Y."/>
            <person name="Tan G.Y.A."/>
        </authorList>
    </citation>
    <scope>NUCLEOTIDE SEQUENCE [LARGE SCALE GENOMIC DNA]</scope>
    <source>
        <strain evidence="6 7">TPS81</strain>
    </source>
</reference>
<dbReference type="InterPro" id="IPR018488">
    <property type="entry name" value="cNMP-bd_CS"/>
</dbReference>
<dbReference type="GO" id="GO:0003700">
    <property type="term" value="F:DNA-binding transcription factor activity"/>
    <property type="evidence" value="ECO:0007669"/>
    <property type="project" value="TreeGrafter"/>
</dbReference>
<keyword evidence="3" id="KW-0804">Transcription</keyword>
<proteinExistence type="predicted"/>
<dbReference type="Pfam" id="PF00027">
    <property type="entry name" value="cNMP_binding"/>
    <property type="match status" value="1"/>
</dbReference>
<dbReference type="PANTHER" id="PTHR24567:SF68">
    <property type="entry name" value="DNA-BINDING TRANSCRIPTIONAL DUAL REGULATOR CRP"/>
    <property type="match status" value="1"/>
</dbReference>
<organism evidence="6 7">
    <name type="scientific">Marinitenerispora sediminis</name>
    <dbReference type="NCBI Taxonomy" id="1931232"/>
    <lineage>
        <taxon>Bacteria</taxon>
        <taxon>Bacillati</taxon>
        <taxon>Actinomycetota</taxon>
        <taxon>Actinomycetes</taxon>
        <taxon>Streptosporangiales</taxon>
        <taxon>Nocardiopsidaceae</taxon>
        <taxon>Marinitenerispora</taxon>
    </lineage>
</organism>
<dbReference type="OrthoDB" id="41390at2"/>
<dbReference type="Proteomes" id="UP000253318">
    <property type="component" value="Unassembled WGS sequence"/>
</dbReference>
<evidence type="ECO:0000256" key="1">
    <source>
        <dbReference type="ARBA" id="ARBA00023015"/>
    </source>
</evidence>